<proteinExistence type="predicted"/>
<protein>
    <submittedName>
        <fullName evidence="3">Neur_chan_LBD domain-containing protein</fullName>
    </submittedName>
</protein>
<dbReference type="Pfam" id="PF02931">
    <property type="entry name" value="Neur_chan_LBD"/>
    <property type="match status" value="1"/>
</dbReference>
<sequence>MDLYLYMSWQDVRMRHNGTDFVLINDKEILNQIWVPDLYFANARTAYFHEVTVHNFNMFISPEGVIAYGTRVTLNLGEFAGDKRVSSRLSNLSIFFAIFRHK</sequence>
<organism evidence="2 3">
    <name type="scientific">Angiostrongylus cantonensis</name>
    <name type="common">Rat lungworm</name>
    <dbReference type="NCBI Taxonomy" id="6313"/>
    <lineage>
        <taxon>Eukaryota</taxon>
        <taxon>Metazoa</taxon>
        <taxon>Ecdysozoa</taxon>
        <taxon>Nematoda</taxon>
        <taxon>Chromadorea</taxon>
        <taxon>Rhabditida</taxon>
        <taxon>Rhabditina</taxon>
        <taxon>Rhabditomorpha</taxon>
        <taxon>Strongyloidea</taxon>
        <taxon>Metastrongylidae</taxon>
        <taxon>Angiostrongylus</taxon>
    </lineage>
</organism>
<dbReference type="GO" id="GO:0016020">
    <property type="term" value="C:membrane"/>
    <property type="evidence" value="ECO:0007669"/>
    <property type="project" value="InterPro"/>
</dbReference>
<reference evidence="3" key="2">
    <citation type="submission" date="2017-02" db="UniProtKB">
        <authorList>
            <consortium name="WormBaseParasite"/>
        </authorList>
    </citation>
    <scope>IDENTIFICATION</scope>
</reference>
<dbReference type="Gene3D" id="2.70.170.10">
    <property type="entry name" value="Neurotransmitter-gated ion-channel ligand-binding domain"/>
    <property type="match status" value="1"/>
</dbReference>
<evidence type="ECO:0000313" key="2">
    <source>
        <dbReference type="Proteomes" id="UP000035642"/>
    </source>
</evidence>
<accession>A0A0K0CXX6</accession>
<evidence type="ECO:0000313" key="3">
    <source>
        <dbReference type="WBParaSite" id="ACAC_0000246201-mRNA-1"/>
    </source>
</evidence>
<keyword evidence="2" id="KW-1185">Reference proteome</keyword>
<evidence type="ECO:0000259" key="1">
    <source>
        <dbReference type="Pfam" id="PF02931"/>
    </source>
</evidence>
<dbReference type="InterPro" id="IPR006202">
    <property type="entry name" value="Neur_chan_lig-bd"/>
</dbReference>
<dbReference type="STRING" id="6313.A0A0K0CXX6"/>
<feature type="domain" description="Neurotransmitter-gated ion-channel ligand-binding" evidence="1">
    <location>
        <begin position="1"/>
        <end position="75"/>
    </location>
</feature>
<dbReference type="WBParaSite" id="ACAC_0000246201-mRNA-1">
    <property type="protein sequence ID" value="ACAC_0000246201-mRNA-1"/>
    <property type="gene ID" value="ACAC_0000246201"/>
</dbReference>
<dbReference type="InterPro" id="IPR036734">
    <property type="entry name" value="Neur_chan_lig-bd_sf"/>
</dbReference>
<dbReference type="AlphaFoldDB" id="A0A0K0CXX6"/>
<reference evidence="2" key="1">
    <citation type="submission" date="2012-09" db="EMBL/GenBank/DDBJ databases">
        <authorList>
            <person name="Martin A.A."/>
        </authorList>
    </citation>
    <scope>NUCLEOTIDE SEQUENCE</scope>
</reference>
<dbReference type="GO" id="GO:0005230">
    <property type="term" value="F:extracellular ligand-gated monoatomic ion channel activity"/>
    <property type="evidence" value="ECO:0007669"/>
    <property type="project" value="InterPro"/>
</dbReference>
<dbReference type="SUPFAM" id="SSF63712">
    <property type="entry name" value="Nicotinic receptor ligand binding domain-like"/>
    <property type="match status" value="1"/>
</dbReference>
<name>A0A0K0CXX6_ANGCA</name>
<dbReference type="Proteomes" id="UP000035642">
    <property type="component" value="Unassembled WGS sequence"/>
</dbReference>